<protein>
    <recommendedName>
        <fullName evidence="12">DUF421 domain-containing protein</fullName>
    </recommendedName>
</protein>
<gene>
    <name evidence="10" type="ordered locus">TEPIRE1_1069</name>
</gene>
<comment type="similarity">
    <text evidence="2">Belongs to the UPF0702 family.</text>
</comment>
<evidence type="ECO:0000256" key="3">
    <source>
        <dbReference type="ARBA" id="ARBA00022475"/>
    </source>
</evidence>
<dbReference type="AlphaFoldDB" id="F4LRQ2"/>
<dbReference type="KEGG" id="tae:TepiRe1_1069"/>
<dbReference type="InterPro" id="IPR048454">
    <property type="entry name" value="YetF_N"/>
</dbReference>
<dbReference type="OrthoDB" id="1682423at2"/>
<accession>L0RZZ2</accession>
<proteinExistence type="inferred from homology"/>
<keyword evidence="11" id="KW-1185">Reference proteome</keyword>
<evidence type="ECO:0000256" key="2">
    <source>
        <dbReference type="ARBA" id="ARBA00006448"/>
    </source>
</evidence>
<feature type="domain" description="YetF-like N-terminal transmembrane" evidence="9">
    <location>
        <begin position="11"/>
        <end position="82"/>
    </location>
</feature>
<dbReference type="Gene3D" id="3.30.240.20">
    <property type="entry name" value="bsu07140 like domains"/>
    <property type="match status" value="2"/>
</dbReference>
<feature type="domain" description="YetF C-terminal" evidence="8">
    <location>
        <begin position="173"/>
        <end position="230"/>
    </location>
</feature>
<dbReference type="PANTHER" id="PTHR34582:SF6">
    <property type="entry name" value="UPF0702 TRANSMEMBRANE PROTEIN YCAP"/>
    <property type="match status" value="1"/>
</dbReference>
<evidence type="ECO:0008006" key="12">
    <source>
        <dbReference type="Google" id="ProtNLM"/>
    </source>
</evidence>
<reference evidence="11" key="1">
    <citation type="journal article" date="2013" name="Genome Announc.">
        <title>First genome sequence of a syntrophic acetate-oxidizing bacterium, Tepidanaerobacter acetatoxydans strain Re1.</title>
        <authorList>
            <person name="Manzoor S."/>
            <person name="Bongcam-Rudloff E."/>
            <person name="Schnurer A."/>
            <person name="Muller B."/>
        </authorList>
    </citation>
    <scope>NUCLEOTIDE SEQUENCE [LARGE SCALE GENOMIC DNA]</scope>
    <source>
        <strain evidence="11">Re1</strain>
    </source>
</reference>
<sequence length="234" mass="26212">MSILKDLLLHAYKSLILFMVSLTLVRLMGKRTVAQLSPFDLVFMIIMGSAIAIPLEDHDIRLTHGIFPVAITSLLNYLLAIIITKNRKVENILQGTSRILIKDGEVVVSNLKKERITITDLLVLLREKDVTNINEVEEAAIEPNGKLSVIKKKYMQTVTPRDLGLWSNQGIFPTLVIDGGEVIQDNLDRVGVSIDLMLRQLNQKGIGRLKEVKSAWIDEDGNLSIERVTETTSK</sequence>
<dbReference type="HOGENOM" id="CLU_077149_0_2_9"/>
<dbReference type="GO" id="GO:0005886">
    <property type="term" value="C:plasma membrane"/>
    <property type="evidence" value="ECO:0007669"/>
    <property type="project" value="UniProtKB-SubCell"/>
</dbReference>
<evidence type="ECO:0000313" key="10">
    <source>
        <dbReference type="EMBL" id="CCP25784.1"/>
    </source>
</evidence>
<feature type="transmembrane region" description="Helical" evidence="7">
    <location>
        <begin position="65"/>
        <end position="84"/>
    </location>
</feature>
<dbReference type="EMBL" id="HF563609">
    <property type="protein sequence ID" value="CCP25784.1"/>
    <property type="molecule type" value="Genomic_DNA"/>
</dbReference>
<evidence type="ECO:0000256" key="7">
    <source>
        <dbReference type="SAM" id="Phobius"/>
    </source>
</evidence>
<keyword evidence="4 7" id="KW-0812">Transmembrane</keyword>
<comment type="subcellular location">
    <subcellularLocation>
        <location evidence="1">Cell membrane</location>
        <topology evidence="1">Multi-pass membrane protein</topology>
    </subcellularLocation>
</comment>
<feature type="domain" description="YetF C-terminal" evidence="8">
    <location>
        <begin position="84"/>
        <end position="154"/>
    </location>
</feature>
<dbReference type="InterPro" id="IPR023090">
    <property type="entry name" value="UPF0702_alpha/beta_dom_sf"/>
</dbReference>
<name>F4LRQ2_TEPAE</name>
<evidence type="ECO:0000256" key="4">
    <source>
        <dbReference type="ARBA" id="ARBA00022692"/>
    </source>
</evidence>
<dbReference type="PANTHER" id="PTHR34582">
    <property type="entry name" value="UPF0702 TRANSMEMBRANE PROTEIN YCAP"/>
    <property type="match status" value="1"/>
</dbReference>
<evidence type="ECO:0000256" key="6">
    <source>
        <dbReference type="ARBA" id="ARBA00023136"/>
    </source>
</evidence>
<evidence type="ECO:0000256" key="5">
    <source>
        <dbReference type="ARBA" id="ARBA00022989"/>
    </source>
</evidence>
<feature type="transmembrane region" description="Helical" evidence="7">
    <location>
        <begin position="12"/>
        <end position="29"/>
    </location>
</feature>
<evidence type="ECO:0000256" key="1">
    <source>
        <dbReference type="ARBA" id="ARBA00004651"/>
    </source>
</evidence>
<evidence type="ECO:0000313" key="11">
    <source>
        <dbReference type="Proteomes" id="UP000010802"/>
    </source>
</evidence>
<dbReference type="RefSeq" id="WP_013778043.1">
    <property type="nucleotide sequence ID" value="NC_015519.1"/>
</dbReference>
<evidence type="ECO:0000259" key="8">
    <source>
        <dbReference type="Pfam" id="PF04239"/>
    </source>
</evidence>
<feature type="transmembrane region" description="Helical" evidence="7">
    <location>
        <begin position="36"/>
        <end position="53"/>
    </location>
</feature>
<dbReference type="Proteomes" id="UP000010802">
    <property type="component" value="Chromosome"/>
</dbReference>
<organism evidence="10 11">
    <name type="scientific">Tepidanaerobacter acetatoxydans (strain DSM 21804 / JCM 16047 / Re1)</name>
    <dbReference type="NCBI Taxonomy" id="1209989"/>
    <lineage>
        <taxon>Bacteria</taxon>
        <taxon>Bacillati</taxon>
        <taxon>Bacillota</taxon>
        <taxon>Clostridia</taxon>
        <taxon>Thermosediminibacterales</taxon>
        <taxon>Tepidanaerobacteraceae</taxon>
        <taxon>Tepidanaerobacter</taxon>
    </lineage>
</organism>
<keyword evidence="6 7" id="KW-0472">Membrane</keyword>
<dbReference type="PATRIC" id="fig|1209989.3.peg.1169"/>
<dbReference type="InterPro" id="IPR007353">
    <property type="entry name" value="DUF421"/>
</dbReference>
<dbReference type="KEGG" id="tep:TepRe1_0972"/>
<dbReference type="Pfam" id="PF20730">
    <property type="entry name" value="YetF_N"/>
    <property type="match status" value="1"/>
</dbReference>
<keyword evidence="3" id="KW-1003">Cell membrane</keyword>
<keyword evidence="5 7" id="KW-1133">Transmembrane helix</keyword>
<accession>F4LRQ2</accession>
<dbReference type="eggNOG" id="COG2323">
    <property type="taxonomic scope" value="Bacteria"/>
</dbReference>
<dbReference type="Pfam" id="PF04239">
    <property type="entry name" value="DUF421"/>
    <property type="match status" value="2"/>
</dbReference>
<dbReference type="STRING" id="1209989.TepRe1_0972"/>
<evidence type="ECO:0000259" key="9">
    <source>
        <dbReference type="Pfam" id="PF20730"/>
    </source>
</evidence>